<evidence type="ECO:0000256" key="1">
    <source>
        <dbReference type="SAM" id="SignalP"/>
    </source>
</evidence>
<dbReference type="PANTHER" id="PTHR20898:SF1">
    <property type="entry name" value="MD-2-RELATED LIPID-RECOGNITION DOMAIN-CONTAINING PROTEIN"/>
    <property type="match status" value="1"/>
</dbReference>
<accession>A0AAD9RX81</accession>
<name>A0AAD9RX81_9HYME</name>
<organism evidence="2 3">
    <name type="scientific">Odynerus spinipes</name>
    <dbReference type="NCBI Taxonomy" id="1348599"/>
    <lineage>
        <taxon>Eukaryota</taxon>
        <taxon>Metazoa</taxon>
        <taxon>Ecdysozoa</taxon>
        <taxon>Arthropoda</taxon>
        <taxon>Hexapoda</taxon>
        <taxon>Insecta</taxon>
        <taxon>Pterygota</taxon>
        <taxon>Neoptera</taxon>
        <taxon>Endopterygota</taxon>
        <taxon>Hymenoptera</taxon>
        <taxon>Apocrita</taxon>
        <taxon>Aculeata</taxon>
        <taxon>Vespoidea</taxon>
        <taxon>Vespidae</taxon>
        <taxon>Eumeninae</taxon>
        <taxon>Odynerus</taxon>
    </lineage>
</organism>
<reference evidence="2" key="1">
    <citation type="submission" date="2021-08" db="EMBL/GenBank/DDBJ databases">
        <authorList>
            <person name="Misof B."/>
            <person name="Oliver O."/>
            <person name="Podsiadlowski L."/>
            <person name="Donath A."/>
            <person name="Peters R."/>
            <person name="Mayer C."/>
            <person name="Rust J."/>
            <person name="Gunkel S."/>
            <person name="Lesny P."/>
            <person name="Martin S."/>
            <person name="Oeyen J.P."/>
            <person name="Petersen M."/>
            <person name="Panagiotis P."/>
            <person name="Wilbrandt J."/>
            <person name="Tanja T."/>
        </authorList>
    </citation>
    <scope>NUCLEOTIDE SEQUENCE</scope>
    <source>
        <strain evidence="2">GBR_01_08_01A</strain>
        <tissue evidence="2">Thorax + abdomen</tissue>
    </source>
</reference>
<evidence type="ECO:0008006" key="4">
    <source>
        <dbReference type="Google" id="ProtNLM"/>
    </source>
</evidence>
<proteinExistence type="predicted"/>
<evidence type="ECO:0000313" key="2">
    <source>
        <dbReference type="EMBL" id="KAK2587619.1"/>
    </source>
</evidence>
<evidence type="ECO:0000313" key="3">
    <source>
        <dbReference type="Proteomes" id="UP001258017"/>
    </source>
</evidence>
<gene>
    <name evidence="2" type="ORF">KPH14_003744</name>
</gene>
<keyword evidence="1" id="KW-0732">Signal</keyword>
<comment type="caution">
    <text evidence="2">The sequence shown here is derived from an EMBL/GenBank/DDBJ whole genome shotgun (WGS) entry which is preliminary data.</text>
</comment>
<feature type="chain" id="PRO_5042263598" description="MD-2-related lipid-recognition domain-containing protein" evidence="1">
    <location>
        <begin position="18"/>
        <end position="166"/>
    </location>
</feature>
<dbReference type="Proteomes" id="UP001258017">
    <property type="component" value="Unassembled WGS sequence"/>
</dbReference>
<dbReference type="PANTHER" id="PTHR20898">
    <property type="entry name" value="DAEDALUS ON 3-RELATED-RELATED"/>
    <property type="match status" value="1"/>
</dbReference>
<dbReference type="EMBL" id="JAIFRP010000006">
    <property type="protein sequence ID" value="KAK2587619.1"/>
    <property type="molecule type" value="Genomic_DNA"/>
</dbReference>
<keyword evidence="3" id="KW-1185">Reference proteome</keyword>
<dbReference type="AlphaFoldDB" id="A0AAD9RX81"/>
<feature type="signal peptide" evidence="1">
    <location>
        <begin position="1"/>
        <end position="17"/>
    </location>
</feature>
<protein>
    <recommendedName>
        <fullName evidence="4">MD-2-related lipid-recognition domain-containing protein</fullName>
    </recommendedName>
</protein>
<reference evidence="2" key="2">
    <citation type="journal article" date="2023" name="Commun. Biol.">
        <title>Intrasexual cuticular hydrocarbon dimorphism in a wasp sheds light on hydrocarbon biosynthesis genes in Hymenoptera.</title>
        <authorList>
            <person name="Moris V.C."/>
            <person name="Podsiadlowski L."/>
            <person name="Martin S."/>
            <person name="Oeyen J.P."/>
            <person name="Donath A."/>
            <person name="Petersen M."/>
            <person name="Wilbrandt J."/>
            <person name="Misof B."/>
            <person name="Liedtke D."/>
            <person name="Thamm M."/>
            <person name="Scheiner R."/>
            <person name="Schmitt T."/>
            <person name="Niehuis O."/>
        </authorList>
    </citation>
    <scope>NUCLEOTIDE SEQUENCE</scope>
    <source>
        <strain evidence="2">GBR_01_08_01A</strain>
    </source>
</reference>
<sequence>MLLLLGLCVLRLDLVQSDLQIIIDNIDVEVDEEYFGDCEAQACENDEMIAEFSLDCKLIKTLPIDGTMKAILLGMVNGEPTEPTGIDMEMSMCQLVNDTIIGGPLFNAMKVEPKCPLEPTALQVECYNPPMDNFPDFFPPGEYKFTFDLTHDDAHLFLFEVYLTLY</sequence>